<feature type="region of interest" description="Disordered" evidence="1">
    <location>
        <begin position="310"/>
        <end position="330"/>
    </location>
</feature>
<sequence length="345" mass="37648">MSGDKIPLQLFDLPALLQYISPDQRDTWVEVGMGLKSEFGQEGYGPWNIWSQSSKTYDGKTALSVWKSFKKAGTGMGTVIKMALNAGWRPDKTEMTAEEKRVFAAEAEFRRKQRQAEVEADEALLEEMRALVADCCQKIWIEHCQSEGHSPYLDRKQVGAFGIGFFKTTVILSIDDHNKRCQIWSGSNTMQFFDSLPKPRPDSLSFLVFKPGTVAVPLRDASGKLWSLQAINAQGTKLFPKYGRKSGCFHVLGPVDDPLDIALAEGYATSASVHMALAWPVAMAVDSGNLPAVARALRGQFPDARLLVAGDDDPDAKGNPGRTKAEAAASANGGFAAFPISLEQA</sequence>
<evidence type="ECO:0000259" key="2">
    <source>
        <dbReference type="Pfam" id="PF08707"/>
    </source>
</evidence>
<evidence type="ECO:0000313" key="3">
    <source>
        <dbReference type="EMBL" id="MCK9799307.1"/>
    </source>
</evidence>
<dbReference type="EMBL" id="JALQCW010000039">
    <property type="protein sequence ID" value="MCK9799307.1"/>
    <property type="molecule type" value="Genomic_DNA"/>
</dbReference>
<reference evidence="3 4" key="2">
    <citation type="journal article" date="2023" name="Plant Pathol.">
        <title>Dismantling and reorganizing Pseudomonas marginalis sensu#lato.</title>
        <authorList>
            <person name="Sawada H."/>
            <person name="Fujikawa T."/>
            <person name="Satou M."/>
        </authorList>
    </citation>
    <scope>NUCLEOTIDE SEQUENCE [LARGE SCALE GENOMIC DNA]</scope>
    <source>
        <strain evidence="3 4">MAFF 302030</strain>
    </source>
</reference>
<reference evidence="3 4" key="1">
    <citation type="journal article" date="2022" name="Int. J. Syst. Evol. Microbiol.">
        <title>Pseudomonas aegrilactucae sp. nov. and Pseudomonas morbosilactucae sp. nov., pathogens causing bacterial rot of lettuce in Japan.</title>
        <authorList>
            <person name="Sawada H."/>
            <person name="Fujikawa T."/>
            <person name="Satou M."/>
        </authorList>
    </citation>
    <scope>NUCLEOTIDE SEQUENCE [LARGE SCALE GENOMIC DNA]</scope>
    <source>
        <strain evidence="3 4">MAFF 302030</strain>
    </source>
</reference>
<proteinExistence type="predicted"/>
<evidence type="ECO:0000313" key="4">
    <source>
        <dbReference type="Proteomes" id="UP001155059"/>
    </source>
</evidence>
<dbReference type="RefSeq" id="WP_268265676.1">
    <property type="nucleotide sequence ID" value="NZ_JALQCW010000039.1"/>
</dbReference>
<dbReference type="GO" id="GO:0016817">
    <property type="term" value="F:hydrolase activity, acting on acid anhydrides"/>
    <property type="evidence" value="ECO:0007669"/>
    <property type="project" value="InterPro"/>
</dbReference>
<name>A0A9X1YYB9_9PSED</name>
<dbReference type="AlphaFoldDB" id="A0A9X1YYB9"/>
<dbReference type="InterPro" id="IPR034154">
    <property type="entry name" value="TOPRIM_DnaG/twinkle"/>
</dbReference>
<accession>A0A9X1YYB9</accession>
<dbReference type="InterPro" id="IPR014819">
    <property type="entry name" value="PriCT_2"/>
</dbReference>
<organism evidence="3 4">
    <name type="scientific">Pseudomonas morbosilactucae</name>
    <dbReference type="NCBI Taxonomy" id="2938197"/>
    <lineage>
        <taxon>Bacteria</taxon>
        <taxon>Pseudomonadati</taxon>
        <taxon>Pseudomonadota</taxon>
        <taxon>Gammaproteobacteria</taxon>
        <taxon>Pseudomonadales</taxon>
        <taxon>Pseudomonadaceae</taxon>
        <taxon>Pseudomonas</taxon>
    </lineage>
</organism>
<dbReference type="CDD" id="cd01029">
    <property type="entry name" value="TOPRIM_primases"/>
    <property type="match status" value="1"/>
</dbReference>
<evidence type="ECO:0000256" key="1">
    <source>
        <dbReference type="SAM" id="MobiDB-lite"/>
    </source>
</evidence>
<feature type="domain" description="Primase C-terminal 2" evidence="2">
    <location>
        <begin position="16"/>
        <end position="83"/>
    </location>
</feature>
<dbReference type="Proteomes" id="UP001155059">
    <property type="component" value="Unassembled WGS sequence"/>
</dbReference>
<dbReference type="Pfam" id="PF08707">
    <property type="entry name" value="PriCT_2"/>
    <property type="match status" value="1"/>
</dbReference>
<protein>
    <submittedName>
        <fullName evidence="3">PriCT-2 domain-containing protein</fullName>
    </submittedName>
</protein>
<comment type="caution">
    <text evidence="3">The sequence shown here is derived from an EMBL/GenBank/DDBJ whole genome shotgun (WGS) entry which is preliminary data.</text>
</comment>
<gene>
    <name evidence="3" type="ORF">M1B34_16740</name>
</gene>